<reference evidence="2" key="1">
    <citation type="submission" date="2021-05" db="EMBL/GenBank/DDBJ databases">
        <authorList>
            <person name="Alioto T."/>
            <person name="Alioto T."/>
            <person name="Gomez Garrido J."/>
        </authorList>
    </citation>
    <scope>NUCLEOTIDE SEQUENCE</scope>
</reference>
<dbReference type="EMBL" id="HBUF01261404">
    <property type="protein sequence ID" value="CAG6682992.1"/>
    <property type="molecule type" value="Transcribed_RNA"/>
</dbReference>
<protein>
    <submittedName>
        <fullName evidence="2">Uncharacterized protein</fullName>
    </submittedName>
</protein>
<dbReference type="EMBL" id="HBUF01611534">
    <property type="protein sequence ID" value="CAG6778817.1"/>
    <property type="molecule type" value="Transcribed_RNA"/>
</dbReference>
<proteinExistence type="predicted"/>
<dbReference type="AlphaFoldDB" id="A0A8D8QYW6"/>
<accession>A0A8D8QYW6</accession>
<name>A0A8D8QYW6_9HEMI</name>
<organism evidence="2">
    <name type="scientific">Cacopsylla melanoneura</name>
    <dbReference type="NCBI Taxonomy" id="428564"/>
    <lineage>
        <taxon>Eukaryota</taxon>
        <taxon>Metazoa</taxon>
        <taxon>Ecdysozoa</taxon>
        <taxon>Arthropoda</taxon>
        <taxon>Hexapoda</taxon>
        <taxon>Insecta</taxon>
        <taxon>Pterygota</taxon>
        <taxon>Neoptera</taxon>
        <taxon>Paraneoptera</taxon>
        <taxon>Hemiptera</taxon>
        <taxon>Sternorrhyncha</taxon>
        <taxon>Psylloidea</taxon>
        <taxon>Psyllidae</taxon>
        <taxon>Psyllinae</taxon>
        <taxon>Cacopsylla</taxon>
    </lineage>
</organism>
<sequence length="341" mass="40298">MRMLFVLQIIMVTNYKKMCINCVDSGDKQLNEIKERFQAGNPKPEFSNKLMEYLKNKTLKYGVTGVERQKMIKRMYYKLEKVEQISQELKRYTDYLEFPSTTPSTTPSATPALEDMLLNGWIPGNPDYPICTDYFNFGVPKNLTVVHRFLLPTIRQGMFNLKPIVHQILRNFSHVYEPTSHQPRTIPTLRTTTTERLTASEEVHARYNTKEMIKRYGIHMSEWTEENSESEKKTFIKENNTLVVHDLECSDFVDPRSGMMRRRRFTNPPDPSNKTTLRPPSKKRRKKYWGPRIYEKLKLLNDSKRVKKILSEYDDFMLNRGSSFNFGHDTMYESQYDSEFS</sequence>
<dbReference type="EMBL" id="HBUF01110083">
    <property type="protein sequence ID" value="CAG6639972.1"/>
    <property type="molecule type" value="Transcribed_RNA"/>
</dbReference>
<evidence type="ECO:0000256" key="1">
    <source>
        <dbReference type="SAM" id="MobiDB-lite"/>
    </source>
</evidence>
<dbReference type="EMBL" id="HBUF01110082">
    <property type="protein sequence ID" value="CAG6639971.1"/>
    <property type="molecule type" value="Transcribed_RNA"/>
</dbReference>
<feature type="region of interest" description="Disordered" evidence="1">
    <location>
        <begin position="260"/>
        <end position="286"/>
    </location>
</feature>
<dbReference type="EMBL" id="HBUF01611533">
    <property type="protein sequence ID" value="CAG6778816.1"/>
    <property type="molecule type" value="Transcribed_RNA"/>
</dbReference>
<evidence type="ECO:0000313" key="2">
    <source>
        <dbReference type="EMBL" id="CAG6639971.1"/>
    </source>
</evidence>